<proteinExistence type="predicted"/>
<sequence>MKTIEYFFDCYFNMSADYDEIEKLVKEFKDIEIEKYVVALEKELIEIIKSENWNAIIEIAHDKGGRILSTKKAEMFSRFLYCLIKGDTNINIQDLYGDF</sequence>
<evidence type="ECO:0000313" key="2">
    <source>
        <dbReference type="Proteomes" id="UP001374599"/>
    </source>
</evidence>
<keyword evidence="2" id="KW-1185">Reference proteome</keyword>
<comment type="caution">
    <text evidence="1">The sequence shown here is derived from an EMBL/GenBank/DDBJ whole genome shotgun (WGS) entry which is preliminary data.</text>
</comment>
<evidence type="ECO:0000313" key="1">
    <source>
        <dbReference type="EMBL" id="GMQ64321.1"/>
    </source>
</evidence>
<organism evidence="1 2">
    <name type="scientific">Vallitalea maricola</name>
    <dbReference type="NCBI Taxonomy" id="3074433"/>
    <lineage>
        <taxon>Bacteria</taxon>
        <taxon>Bacillati</taxon>
        <taxon>Bacillota</taxon>
        <taxon>Clostridia</taxon>
        <taxon>Lachnospirales</taxon>
        <taxon>Vallitaleaceae</taxon>
        <taxon>Vallitalea</taxon>
    </lineage>
</organism>
<protein>
    <submittedName>
        <fullName evidence="1">Uncharacterized protein</fullName>
    </submittedName>
</protein>
<dbReference type="EMBL" id="BTPU01000067">
    <property type="protein sequence ID" value="GMQ64321.1"/>
    <property type="molecule type" value="Genomic_DNA"/>
</dbReference>
<name>A0ACB5UNH4_9FIRM</name>
<accession>A0ACB5UNH4</accession>
<reference evidence="1" key="1">
    <citation type="submission" date="2023-09" db="EMBL/GenBank/DDBJ databases">
        <title>Vallitalea sediminicola and Vallitalea maricola sp. nov., anaerobic bacteria isolated from marine sediment.</title>
        <authorList>
            <person name="Hirano S."/>
            <person name="Maeda A."/>
            <person name="Terahara T."/>
            <person name="Mori K."/>
            <person name="Hamada M."/>
            <person name="Matsumoto R."/>
            <person name="Kobayashi T."/>
        </authorList>
    </citation>
    <scope>NUCLEOTIDE SEQUENCE</scope>
    <source>
        <strain evidence="1">AN17-2</strain>
    </source>
</reference>
<gene>
    <name evidence="1" type="ORF">AN2V17_35580</name>
</gene>
<dbReference type="Proteomes" id="UP001374599">
    <property type="component" value="Unassembled WGS sequence"/>
</dbReference>